<keyword evidence="2" id="KW-1185">Reference proteome</keyword>
<evidence type="ECO:0000313" key="1">
    <source>
        <dbReference type="EMBL" id="KAL0123058.1"/>
    </source>
</evidence>
<sequence length="123" mass="14417">MRVNRKLNKSRERRSTSVDFGNTCRIKLSLSTYWLSGTIAEDLIRHGPFRTFPPVIGRRPCSRSEESHQILFDMHASCISYLDKYTEHPPELSLKHSFISEPKINNLSNTFRLFYLFLILLLN</sequence>
<dbReference type="EMBL" id="JADYXP020000006">
    <property type="protein sequence ID" value="KAL0123058.1"/>
    <property type="molecule type" value="Genomic_DNA"/>
</dbReference>
<dbReference type="AlphaFoldDB" id="A0AAW2G4U6"/>
<dbReference type="Proteomes" id="UP001430953">
    <property type="component" value="Unassembled WGS sequence"/>
</dbReference>
<name>A0AAW2G4U6_9HYME</name>
<accession>A0AAW2G4U6</accession>
<evidence type="ECO:0000313" key="2">
    <source>
        <dbReference type="Proteomes" id="UP001430953"/>
    </source>
</evidence>
<reference evidence="1 2" key="1">
    <citation type="submission" date="2023-03" db="EMBL/GenBank/DDBJ databases">
        <title>High recombination rates correlate with genetic variation in Cardiocondyla obscurior ants.</title>
        <authorList>
            <person name="Errbii M."/>
        </authorList>
    </citation>
    <scope>NUCLEOTIDE SEQUENCE [LARGE SCALE GENOMIC DNA]</scope>
    <source>
        <strain evidence="1">Alpha-2009</strain>
        <tissue evidence="1">Whole body</tissue>
    </source>
</reference>
<organism evidence="1 2">
    <name type="scientific">Cardiocondyla obscurior</name>
    <dbReference type="NCBI Taxonomy" id="286306"/>
    <lineage>
        <taxon>Eukaryota</taxon>
        <taxon>Metazoa</taxon>
        <taxon>Ecdysozoa</taxon>
        <taxon>Arthropoda</taxon>
        <taxon>Hexapoda</taxon>
        <taxon>Insecta</taxon>
        <taxon>Pterygota</taxon>
        <taxon>Neoptera</taxon>
        <taxon>Endopterygota</taxon>
        <taxon>Hymenoptera</taxon>
        <taxon>Apocrita</taxon>
        <taxon>Aculeata</taxon>
        <taxon>Formicoidea</taxon>
        <taxon>Formicidae</taxon>
        <taxon>Myrmicinae</taxon>
        <taxon>Cardiocondyla</taxon>
    </lineage>
</organism>
<protein>
    <submittedName>
        <fullName evidence="1">Uncharacterized protein</fullName>
    </submittedName>
</protein>
<comment type="caution">
    <text evidence="1">The sequence shown here is derived from an EMBL/GenBank/DDBJ whole genome shotgun (WGS) entry which is preliminary data.</text>
</comment>
<gene>
    <name evidence="1" type="ORF">PUN28_007588</name>
</gene>
<proteinExistence type="predicted"/>